<dbReference type="InterPro" id="IPR020568">
    <property type="entry name" value="Ribosomal_Su5_D2-typ_SF"/>
</dbReference>
<dbReference type="SUPFAM" id="SSF52540">
    <property type="entry name" value="P-loop containing nucleoside triphosphate hydrolases"/>
    <property type="match status" value="1"/>
</dbReference>
<proteinExistence type="predicted"/>
<dbReference type="Pfam" id="PF03144">
    <property type="entry name" value="GTP_EFTU_D2"/>
    <property type="match status" value="1"/>
</dbReference>
<dbReference type="Pfam" id="PF00679">
    <property type="entry name" value="EFG_C"/>
    <property type="match status" value="1"/>
</dbReference>
<dbReference type="SUPFAM" id="SSF54211">
    <property type="entry name" value="Ribosomal protein S5 domain 2-like"/>
    <property type="match status" value="1"/>
</dbReference>
<keyword evidence="9" id="KW-1185">Reference proteome</keyword>
<dbReference type="CDD" id="cd01681">
    <property type="entry name" value="aeEF2_snRNP_like_IV"/>
    <property type="match status" value="1"/>
</dbReference>
<dbReference type="Gene3D" id="3.30.230.10">
    <property type="match status" value="1"/>
</dbReference>
<keyword evidence="4 8" id="KW-0251">Elongation factor</keyword>
<dbReference type="Gene3D" id="3.30.70.240">
    <property type="match status" value="1"/>
</dbReference>
<dbReference type="EMBL" id="JARBJD010000136">
    <property type="protein sequence ID" value="KAK2950408.1"/>
    <property type="molecule type" value="Genomic_DNA"/>
</dbReference>
<dbReference type="Pfam" id="PF14492">
    <property type="entry name" value="EFG_III"/>
    <property type="match status" value="1"/>
</dbReference>
<dbReference type="InterPro" id="IPR031157">
    <property type="entry name" value="G_TR_CS"/>
</dbReference>
<evidence type="ECO:0000256" key="6">
    <source>
        <dbReference type="ARBA" id="ARBA00023134"/>
    </source>
</evidence>
<evidence type="ECO:0000256" key="2">
    <source>
        <dbReference type="ARBA" id="ARBA00022490"/>
    </source>
</evidence>
<evidence type="ECO:0000256" key="4">
    <source>
        <dbReference type="ARBA" id="ARBA00022768"/>
    </source>
</evidence>
<protein>
    <submittedName>
        <fullName evidence="8">Elongation factor 2</fullName>
    </submittedName>
</protein>
<evidence type="ECO:0000256" key="3">
    <source>
        <dbReference type="ARBA" id="ARBA00022741"/>
    </source>
</evidence>
<dbReference type="SMART" id="SM00838">
    <property type="entry name" value="EFG_C"/>
    <property type="match status" value="1"/>
</dbReference>
<comment type="subcellular location">
    <subcellularLocation>
        <location evidence="1">Cytoplasm</location>
    </subcellularLocation>
</comment>
<dbReference type="SUPFAM" id="SSF54980">
    <property type="entry name" value="EF-G C-terminal domain-like"/>
    <property type="match status" value="2"/>
</dbReference>
<keyword evidence="3" id="KW-0547">Nucleotide-binding</keyword>
<reference evidence="8 9" key="1">
    <citation type="journal article" date="2022" name="bioRxiv">
        <title>Genomics of Preaxostyla Flagellates Illuminates Evolutionary Transitions and the Path Towards Mitochondrial Loss.</title>
        <authorList>
            <person name="Novak L.V.F."/>
            <person name="Treitli S.C."/>
            <person name="Pyrih J."/>
            <person name="Halakuc P."/>
            <person name="Pipaliya S.V."/>
            <person name="Vacek V."/>
            <person name="Brzon O."/>
            <person name="Soukal P."/>
            <person name="Eme L."/>
            <person name="Dacks J.B."/>
            <person name="Karnkowska A."/>
            <person name="Elias M."/>
            <person name="Hampl V."/>
        </authorList>
    </citation>
    <scope>NUCLEOTIDE SEQUENCE [LARGE SCALE GENOMIC DNA]</scope>
    <source>
        <strain evidence="8">NAU3</strain>
        <tissue evidence="8">Gut</tissue>
    </source>
</reference>
<dbReference type="CDD" id="cd01885">
    <property type="entry name" value="EF2"/>
    <property type="match status" value="1"/>
</dbReference>
<dbReference type="CDD" id="cd16268">
    <property type="entry name" value="EF2_II"/>
    <property type="match status" value="1"/>
</dbReference>
<dbReference type="PANTHER" id="PTHR42908:SF10">
    <property type="entry name" value="EUKARYOTIC TRANSLATION ELONGATION FACTOR 2"/>
    <property type="match status" value="1"/>
</dbReference>
<evidence type="ECO:0000313" key="9">
    <source>
        <dbReference type="Proteomes" id="UP001281761"/>
    </source>
</evidence>
<dbReference type="InterPro" id="IPR005225">
    <property type="entry name" value="Small_GTP-bd"/>
</dbReference>
<dbReference type="InterPro" id="IPR027417">
    <property type="entry name" value="P-loop_NTPase"/>
</dbReference>
<dbReference type="Pfam" id="PF00009">
    <property type="entry name" value="GTP_EFTU"/>
    <property type="match status" value="1"/>
</dbReference>
<dbReference type="Gene3D" id="3.90.1430.10">
    <property type="entry name" value="Yeast translation eEF2 (G' domain)"/>
    <property type="match status" value="1"/>
</dbReference>
<dbReference type="CDD" id="cd16261">
    <property type="entry name" value="EF2_snRNP_III"/>
    <property type="match status" value="1"/>
</dbReference>
<dbReference type="InterPro" id="IPR035647">
    <property type="entry name" value="EFG_III/V"/>
</dbReference>
<dbReference type="InterPro" id="IPR000795">
    <property type="entry name" value="T_Tr_GTP-bd_dom"/>
</dbReference>
<dbReference type="Gene3D" id="3.30.70.870">
    <property type="entry name" value="Elongation Factor G (Translational Gtpase), domain 3"/>
    <property type="match status" value="1"/>
</dbReference>
<dbReference type="PANTHER" id="PTHR42908">
    <property type="entry name" value="TRANSLATION ELONGATION FACTOR-RELATED"/>
    <property type="match status" value="1"/>
</dbReference>
<accession>A0ABQ9XD41</accession>
<dbReference type="InterPro" id="IPR004161">
    <property type="entry name" value="EFTu-like_2"/>
</dbReference>
<keyword evidence="5" id="KW-0648">Protein biosynthesis</keyword>
<dbReference type="Gene3D" id="2.40.30.10">
    <property type="entry name" value="Translation factors"/>
    <property type="match status" value="1"/>
</dbReference>
<evidence type="ECO:0000259" key="7">
    <source>
        <dbReference type="PROSITE" id="PS51722"/>
    </source>
</evidence>
<dbReference type="GO" id="GO:0003746">
    <property type="term" value="F:translation elongation factor activity"/>
    <property type="evidence" value="ECO:0007669"/>
    <property type="project" value="UniProtKB-KW"/>
</dbReference>
<keyword evidence="6" id="KW-0342">GTP-binding</keyword>
<dbReference type="Gene3D" id="3.40.50.300">
    <property type="entry name" value="P-loop containing nucleotide triphosphate hydrolases"/>
    <property type="match status" value="1"/>
</dbReference>
<evidence type="ECO:0000256" key="5">
    <source>
        <dbReference type="ARBA" id="ARBA00022917"/>
    </source>
</evidence>
<sequence length="834" mass="93304">MVNFTIAQLREHMGNRHNIRNMSVIAHVDHGKSTLTDALVQKAGIIGQQQAGDVRIMDTRQDEQERGITIKSTGISLYYEFELAGKRDGYLINIIDSPGHVDFSSEVTAAIRVTDGGLVVVDCVEGVSVQTETVLRQALTERVRPVLMMNKIDRVLLELKSDSEEAYQKFQRVIEDINVLIATYHDETLGEMEINPVQGNVVFGSGLHQFGFTLRRFAAFYSSKFGIPAEVLVKKLWGDNFFNPKTKKWQKNDTDEDGKKLKRGFVQYIMDPLYVIFGAIMDDNREKLDKILNQMDIKITQEQRAYKERQLVKAVMQNWIPAADALLEVIILNLPSPVDSQKYRVETLYTGPMDDPCANAIRNCDPDGPLMLYVSKMVPADKTRFNAFGRVFSGTVRTGMKVRMQGPNFLHGKKEDLYIKPIQRVVLYMGRKFEAVDDVPCGNTCCLVGVDQYLTKSGTITDYEDAYNIATMKFSVSPVVRVAVEPKSMADLPKLVEGLKRLAKSDPLCVISTSDSGEHVIAGAGELHLEICLKDLQDDFMGGTQVKVSDPVVQFCETVTKTSSQTALAKSPNKHNRIYMEAEPLDDELVEEIEKGYINPEKDAKEMGKDLVNKYNWDPTDSRKIWCFGPDGKGPNLVVDKSKAVQYLDECKDSFEQAFAWASSKGALCDETMRGIRFNVMDATLHPDTIHRGAAQMVPPIRSCYFASELFASPAILEPVFLAEITSPQDAVGGIYSCLNKRRGQVVSEEPRIGTPLVQVKAYLPVMESFGFTADLRAHTSGQAFPQCVFDHWQEMSGDVFDESSKPNGVVKSIRKRKGLPEAIPKGDQFVDRL</sequence>
<evidence type="ECO:0000313" key="8">
    <source>
        <dbReference type="EMBL" id="KAK2950408.1"/>
    </source>
</evidence>
<dbReference type="InterPro" id="IPR005517">
    <property type="entry name" value="Transl_elong_EFG/EF2_IV"/>
</dbReference>
<name>A0ABQ9XD41_9EUKA</name>
<dbReference type="PRINTS" id="PR00315">
    <property type="entry name" value="ELONGATNFCT"/>
</dbReference>
<dbReference type="InterPro" id="IPR009000">
    <property type="entry name" value="Transl_B-barrel_sf"/>
</dbReference>
<dbReference type="InterPro" id="IPR041095">
    <property type="entry name" value="EFG_II"/>
</dbReference>
<comment type="caution">
    <text evidence="8">The sequence shown here is derived from an EMBL/GenBank/DDBJ whole genome shotgun (WGS) entry which is preliminary data.</text>
</comment>
<keyword evidence="2" id="KW-0963">Cytoplasm</keyword>
<organism evidence="8 9">
    <name type="scientific">Blattamonas nauphoetae</name>
    <dbReference type="NCBI Taxonomy" id="2049346"/>
    <lineage>
        <taxon>Eukaryota</taxon>
        <taxon>Metamonada</taxon>
        <taxon>Preaxostyla</taxon>
        <taxon>Oxymonadida</taxon>
        <taxon>Blattamonas</taxon>
    </lineage>
</organism>
<dbReference type="Pfam" id="PF03764">
    <property type="entry name" value="EFG_IV"/>
    <property type="match status" value="1"/>
</dbReference>
<dbReference type="InterPro" id="IPR014721">
    <property type="entry name" value="Ribsml_uS5_D2-typ_fold_subgr"/>
</dbReference>
<dbReference type="NCBIfam" id="TIGR00231">
    <property type="entry name" value="small_GTP"/>
    <property type="match status" value="1"/>
</dbReference>
<feature type="domain" description="Tr-type G" evidence="7">
    <location>
        <begin position="17"/>
        <end position="245"/>
    </location>
</feature>
<dbReference type="Proteomes" id="UP001281761">
    <property type="component" value="Unassembled WGS sequence"/>
</dbReference>
<dbReference type="PROSITE" id="PS51722">
    <property type="entry name" value="G_TR_2"/>
    <property type="match status" value="1"/>
</dbReference>
<dbReference type="PROSITE" id="PS00301">
    <property type="entry name" value="G_TR_1"/>
    <property type="match status" value="1"/>
</dbReference>
<gene>
    <name evidence="8" type="ORF">BLNAU_14649</name>
</gene>
<dbReference type="SMART" id="SM00889">
    <property type="entry name" value="EFG_IV"/>
    <property type="match status" value="1"/>
</dbReference>
<dbReference type="SUPFAM" id="SSF50447">
    <property type="entry name" value="Translation proteins"/>
    <property type="match status" value="1"/>
</dbReference>
<evidence type="ECO:0000256" key="1">
    <source>
        <dbReference type="ARBA" id="ARBA00004496"/>
    </source>
</evidence>
<dbReference type="InterPro" id="IPR000640">
    <property type="entry name" value="EFG_V-like"/>
</dbReference>
<dbReference type="CDD" id="cd04096">
    <property type="entry name" value="eEF2_snRNP_like_C"/>
    <property type="match status" value="1"/>
</dbReference>